<accession>A0A1F4UNG4</accession>
<protein>
    <submittedName>
        <fullName evidence="1">Uncharacterized protein</fullName>
    </submittedName>
</protein>
<sequence length="95" mass="10786">MKFCSATGEERPEHEIRFCGHCGAPLVYHKANTNQHLHEKPYQIKMLIGVEIDCDCCATNIKVEKYGKFFCHYCGRPIENIFPQNKGRVRGVSGG</sequence>
<evidence type="ECO:0000313" key="1">
    <source>
        <dbReference type="EMBL" id="OGC46521.1"/>
    </source>
</evidence>
<organism evidence="1 2">
    <name type="scientific">candidate division WWE3 bacterium RBG_19FT_COMBO_34_6</name>
    <dbReference type="NCBI Taxonomy" id="1802612"/>
    <lineage>
        <taxon>Bacteria</taxon>
        <taxon>Katanobacteria</taxon>
    </lineage>
</organism>
<dbReference type="Proteomes" id="UP000178615">
    <property type="component" value="Unassembled WGS sequence"/>
</dbReference>
<dbReference type="AlphaFoldDB" id="A0A1F4UNG4"/>
<proteinExistence type="predicted"/>
<comment type="caution">
    <text evidence="1">The sequence shown here is derived from an EMBL/GenBank/DDBJ whole genome shotgun (WGS) entry which is preliminary data.</text>
</comment>
<gene>
    <name evidence="1" type="ORF">A2V49_00535</name>
</gene>
<reference evidence="1 2" key="1">
    <citation type="journal article" date="2016" name="Nat. Commun.">
        <title>Thousands of microbial genomes shed light on interconnected biogeochemical processes in an aquifer system.</title>
        <authorList>
            <person name="Anantharaman K."/>
            <person name="Brown C.T."/>
            <person name="Hug L.A."/>
            <person name="Sharon I."/>
            <person name="Castelle C.J."/>
            <person name="Probst A.J."/>
            <person name="Thomas B.C."/>
            <person name="Singh A."/>
            <person name="Wilkins M.J."/>
            <person name="Karaoz U."/>
            <person name="Brodie E.L."/>
            <person name="Williams K.H."/>
            <person name="Hubbard S.S."/>
            <person name="Banfield J.F."/>
        </authorList>
    </citation>
    <scope>NUCLEOTIDE SEQUENCE [LARGE SCALE GENOMIC DNA]</scope>
</reference>
<name>A0A1F4UNG4_UNCKA</name>
<evidence type="ECO:0000313" key="2">
    <source>
        <dbReference type="Proteomes" id="UP000178615"/>
    </source>
</evidence>
<dbReference type="EMBL" id="MEUV01000001">
    <property type="protein sequence ID" value="OGC46521.1"/>
    <property type="molecule type" value="Genomic_DNA"/>
</dbReference>